<comment type="caution">
    <text evidence="2">The sequence shown here is derived from an EMBL/GenBank/DDBJ whole genome shotgun (WGS) entry which is preliminary data.</text>
</comment>
<organism evidence="2 3">
    <name type="scientific">Seiridium unicorne</name>
    <dbReference type="NCBI Taxonomy" id="138068"/>
    <lineage>
        <taxon>Eukaryota</taxon>
        <taxon>Fungi</taxon>
        <taxon>Dikarya</taxon>
        <taxon>Ascomycota</taxon>
        <taxon>Pezizomycotina</taxon>
        <taxon>Sordariomycetes</taxon>
        <taxon>Xylariomycetidae</taxon>
        <taxon>Amphisphaeriales</taxon>
        <taxon>Sporocadaceae</taxon>
        <taxon>Seiridium</taxon>
    </lineage>
</organism>
<accession>A0ABR2V7M1</accession>
<dbReference type="Proteomes" id="UP001408356">
    <property type="component" value="Unassembled WGS sequence"/>
</dbReference>
<sequence length="170" mass="19069">MLKHTLEEQQNHLRAIKRTLGEAQKLKDEAFNTLSPNRHLKLVHDSLKQMAQSQDTRSTEIYQSLKRLVSKTNKPDTSDESSVTAQLTQIQSIQASINAKQEPRLATIEQSLAKSRIEKAAPPYAFDDATINRIAKVLSLNDKSSTQAAQGVTQRAPGNPIFRRQSSRLH</sequence>
<keyword evidence="3" id="KW-1185">Reference proteome</keyword>
<evidence type="ECO:0000256" key="1">
    <source>
        <dbReference type="SAM" id="MobiDB-lite"/>
    </source>
</evidence>
<name>A0ABR2V7M1_9PEZI</name>
<reference evidence="2 3" key="1">
    <citation type="journal article" date="2024" name="J. Plant Pathol.">
        <title>Sequence and assembly of the genome of Seiridium unicorne, isolate CBS 538.82, causal agent of cypress canker disease.</title>
        <authorList>
            <person name="Scali E."/>
            <person name="Rocca G.D."/>
            <person name="Danti R."/>
            <person name="Garbelotto M."/>
            <person name="Barberini S."/>
            <person name="Baroncelli R."/>
            <person name="Emiliani G."/>
        </authorList>
    </citation>
    <scope>NUCLEOTIDE SEQUENCE [LARGE SCALE GENOMIC DNA]</scope>
    <source>
        <strain evidence="2 3">BM-138-508</strain>
    </source>
</reference>
<evidence type="ECO:0000313" key="3">
    <source>
        <dbReference type="Proteomes" id="UP001408356"/>
    </source>
</evidence>
<dbReference type="EMBL" id="JARVKF010000112">
    <property type="protein sequence ID" value="KAK9422829.1"/>
    <property type="molecule type" value="Genomic_DNA"/>
</dbReference>
<feature type="region of interest" description="Disordered" evidence="1">
    <location>
        <begin position="148"/>
        <end position="170"/>
    </location>
</feature>
<gene>
    <name evidence="2" type="ORF">SUNI508_00692</name>
</gene>
<protein>
    <submittedName>
        <fullName evidence="2">Uncharacterized protein</fullName>
    </submittedName>
</protein>
<proteinExistence type="predicted"/>
<evidence type="ECO:0000313" key="2">
    <source>
        <dbReference type="EMBL" id="KAK9422829.1"/>
    </source>
</evidence>